<accession>A0A0B2WZN3</accession>
<keyword evidence="10 14" id="KW-0472">Membrane</keyword>
<organism evidence="17 18">
    <name type="scientific">Metarhizium album (strain ARSEF 1941)</name>
    <dbReference type="NCBI Taxonomy" id="1081103"/>
    <lineage>
        <taxon>Eukaryota</taxon>
        <taxon>Fungi</taxon>
        <taxon>Dikarya</taxon>
        <taxon>Ascomycota</taxon>
        <taxon>Pezizomycotina</taxon>
        <taxon>Sordariomycetes</taxon>
        <taxon>Hypocreomycetidae</taxon>
        <taxon>Hypocreales</taxon>
        <taxon>Clavicipitaceae</taxon>
        <taxon>Metarhizium</taxon>
    </lineage>
</organism>
<keyword evidence="6" id="KW-0378">Hydrolase</keyword>
<dbReference type="InterPro" id="IPR050747">
    <property type="entry name" value="Mitochondrial_chaperone_BCS1"/>
</dbReference>
<feature type="transmembrane region" description="Helical" evidence="14">
    <location>
        <begin position="39"/>
        <end position="58"/>
    </location>
</feature>
<dbReference type="Pfam" id="PF25426">
    <property type="entry name" value="AAA_lid_BCS1"/>
    <property type="match status" value="1"/>
</dbReference>
<dbReference type="PANTHER" id="PTHR23070">
    <property type="entry name" value="BCS1 AAA-TYPE ATPASE"/>
    <property type="match status" value="1"/>
</dbReference>
<evidence type="ECO:0000256" key="11">
    <source>
        <dbReference type="ARBA" id="ARBA00048778"/>
    </source>
</evidence>
<evidence type="ECO:0000259" key="16">
    <source>
        <dbReference type="SMART" id="SM01024"/>
    </source>
</evidence>
<evidence type="ECO:0000256" key="1">
    <source>
        <dbReference type="ARBA" id="ARBA00004434"/>
    </source>
</evidence>
<dbReference type="SMART" id="SM01024">
    <property type="entry name" value="BCS1_N"/>
    <property type="match status" value="1"/>
</dbReference>
<dbReference type="GeneID" id="63737202"/>
<evidence type="ECO:0000256" key="13">
    <source>
        <dbReference type="SAM" id="MobiDB-lite"/>
    </source>
</evidence>
<dbReference type="InterPro" id="IPR003960">
    <property type="entry name" value="ATPase_AAA_CS"/>
</dbReference>
<evidence type="ECO:0000256" key="14">
    <source>
        <dbReference type="SAM" id="Phobius"/>
    </source>
</evidence>
<evidence type="ECO:0000256" key="7">
    <source>
        <dbReference type="ARBA" id="ARBA00022840"/>
    </source>
</evidence>
<dbReference type="SUPFAM" id="SSF52540">
    <property type="entry name" value="P-loop containing nucleoside triphosphate hydrolases"/>
    <property type="match status" value="1"/>
</dbReference>
<evidence type="ECO:0000256" key="9">
    <source>
        <dbReference type="ARBA" id="ARBA00023128"/>
    </source>
</evidence>
<proteinExistence type="inferred from homology"/>
<evidence type="ECO:0000256" key="4">
    <source>
        <dbReference type="ARBA" id="ARBA00022741"/>
    </source>
</evidence>
<reference evidence="17 18" key="1">
    <citation type="journal article" date="2014" name="Proc. Natl. Acad. Sci. U.S.A.">
        <title>Trajectory and genomic determinants of fungal-pathogen speciation and host adaptation.</title>
        <authorList>
            <person name="Hu X."/>
            <person name="Xiao G."/>
            <person name="Zheng P."/>
            <person name="Shang Y."/>
            <person name="Su Y."/>
            <person name="Zhang X."/>
            <person name="Liu X."/>
            <person name="Zhan S."/>
            <person name="St Leger R.J."/>
            <person name="Wang C."/>
        </authorList>
    </citation>
    <scope>NUCLEOTIDE SEQUENCE [LARGE SCALE GENOMIC DNA]</scope>
    <source>
        <strain evidence="17 18">ARSEF 1941</strain>
    </source>
</reference>
<gene>
    <name evidence="17" type="ORF">MAM_02747</name>
</gene>
<dbReference type="AlphaFoldDB" id="A0A0B2WZN3"/>
<feature type="compositionally biased region" description="Basic and acidic residues" evidence="13">
    <location>
        <begin position="557"/>
        <end position="599"/>
    </location>
</feature>
<dbReference type="STRING" id="1081103.A0A0B2WZN3"/>
<dbReference type="OrthoDB" id="10251412at2759"/>
<dbReference type="InterPro" id="IPR027417">
    <property type="entry name" value="P-loop_NTPase"/>
</dbReference>
<keyword evidence="18" id="KW-1185">Reference proteome</keyword>
<keyword evidence="7 12" id="KW-0067">ATP-binding</keyword>
<dbReference type="EMBL" id="AZHE01000005">
    <property type="protein sequence ID" value="KHN99049.1"/>
    <property type="molecule type" value="Genomic_DNA"/>
</dbReference>
<keyword evidence="4 12" id="KW-0547">Nucleotide-binding</keyword>
<feature type="region of interest" description="Disordered" evidence="13">
    <location>
        <begin position="372"/>
        <end position="405"/>
    </location>
</feature>
<evidence type="ECO:0000256" key="6">
    <source>
        <dbReference type="ARBA" id="ARBA00022801"/>
    </source>
</evidence>
<feature type="domain" description="BCS1 N-terminal" evidence="16">
    <location>
        <begin position="70"/>
        <end position="270"/>
    </location>
</feature>
<dbReference type="SMART" id="SM00382">
    <property type="entry name" value="AAA"/>
    <property type="match status" value="1"/>
</dbReference>
<comment type="subcellular location">
    <subcellularLocation>
        <location evidence="1">Mitochondrion inner membrane</location>
        <topology evidence="1">Single-pass membrane protein</topology>
    </subcellularLocation>
</comment>
<feature type="transmembrane region" description="Helical" evidence="14">
    <location>
        <begin position="64"/>
        <end position="82"/>
    </location>
</feature>
<dbReference type="GO" id="GO:0005743">
    <property type="term" value="C:mitochondrial inner membrane"/>
    <property type="evidence" value="ECO:0007669"/>
    <property type="project" value="UniProtKB-SubCell"/>
</dbReference>
<evidence type="ECO:0000313" key="17">
    <source>
        <dbReference type="EMBL" id="KHN99049.1"/>
    </source>
</evidence>
<evidence type="ECO:0000256" key="5">
    <source>
        <dbReference type="ARBA" id="ARBA00022792"/>
    </source>
</evidence>
<keyword evidence="8 14" id="KW-1133">Transmembrane helix</keyword>
<comment type="catalytic activity">
    <reaction evidence="11">
        <text>ATP + H2O = ADP + phosphate + H(+)</text>
        <dbReference type="Rhea" id="RHEA:13065"/>
        <dbReference type="ChEBI" id="CHEBI:15377"/>
        <dbReference type="ChEBI" id="CHEBI:15378"/>
        <dbReference type="ChEBI" id="CHEBI:30616"/>
        <dbReference type="ChEBI" id="CHEBI:43474"/>
        <dbReference type="ChEBI" id="CHEBI:456216"/>
    </reaction>
    <physiologicalReaction direction="left-to-right" evidence="11">
        <dbReference type="Rhea" id="RHEA:13066"/>
    </physiologicalReaction>
</comment>
<dbReference type="InterPro" id="IPR057495">
    <property type="entry name" value="AAA_lid_BCS1"/>
</dbReference>
<comment type="similarity">
    <text evidence="2">Belongs to the AAA ATPase family. BCS1 subfamily.</text>
</comment>
<dbReference type="InterPro" id="IPR003959">
    <property type="entry name" value="ATPase_AAA_core"/>
</dbReference>
<feature type="domain" description="AAA+ ATPase" evidence="15">
    <location>
        <begin position="303"/>
        <end position="460"/>
    </location>
</feature>
<dbReference type="Gene3D" id="3.40.50.300">
    <property type="entry name" value="P-loop containing nucleotide triphosphate hydrolases"/>
    <property type="match status" value="1"/>
</dbReference>
<dbReference type="Pfam" id="PF00004">
    <property type="entry name" value="AAA"/>
    <property type="match status" value="2"/>
</dbReference>
<feature type="region of interest" description="Disordered" evidence="13">
    <location>
        <begin position="557"/>
        <end position="623"/>
    </location>
</feature>
<evidence type="ECO:0000256" key="2">
    <source>
        <dbReference type="ARBA" id="ARBA00007448"/>
    </source>
</evidence>
<dbReference type="InterPro" id="IPR014851">
    <property type="entry name" value="BCS1_N"/>
</dbReference>
<dbReference type="PROSITE" id="PS00674">
    <property type="entry name" value="AAA"/>
    <property type="match status" value="1"/>
</dbReference>
<protein>
    <submittedName>
        <fullName evidence="17">Bcs1</fullName>
    </submittedName>
</protein>
<evidence type="ECO:0000259" key="15">
    <source>
        <dbReference type="SMART" id="SM00382"/>
    </source>
</evidence>
<dbReference type="GO" id="GO:0005524">
    <property type="term" value="F:ATP binding"/>
    <property type="evidence" value="ECO:0007669"/>
    <property type="project" value="UniProtKB-KW"/>
</dbReference>
<sequence>MDVFDQAKQALEAGEQAHQPTPRQDETDVPGAPSPQFAILNYLFPGYSMVISAAHAYVGVDFNSYVHFLIIIIAAAMAWNYIKDQLWVFFRDYFMSSVTIHTDDEIYNMVMLWLSKQKFSHNSRHFVANTNINSRHRFMYNFNRPDSDDENDQVSEAAVDVITGLSNDLKQALHYTPSFGMHFFWYKLRPLSFERLKNRDQMAGMNASEKEELRISCLGRNPNILKELLLEARQMHMKKDDRKTVIYRANLNETCWQRCMSRLNRPFSTVILNDHVKQDLIADAADYLNPVTRRWYANRGIPYRRGYLLHGPPGTGKSSLSLALAGYFRMKIYIVSLSSTAATEEKLTSLFHELPTQCVVLLEDIDSAGLTHTRDDSAAPTTARGQAASPVITSANGTGPDTPLPEHGRVSLSGLLNILDGVASQEGRILIMTTNHIEKLDKALIRPGRVDSVIPFGLADSRMTSAIFRSIYAPYENETSSKADAKDPDQGAMQARLAQKHAQISKRVDELSRQFAEKIPENEFSPAEVQGLLLRYKRDPEGALAASDAWVEQMRKDRRLGVDETEKKTLEEGKTKQEEKDGDGNTKDKNGQEENRTPDEASLAPGKPDGPKKNISDSGYETP</sequence>
<evidence type="ECO:0000256" key="12">
    <source>
        <dbReference type="RuleBase" id="RU003651"/>
    </source>
</evidence>
<evidence type="ECO:0000256" key="10">
    <source>
        <dbReference type="ARBA" id="ARBA00023136"/>
    </source>
</evidence>
<evidence type="ECO:0000313" key="18">
    <source>
        <dbReference type="Proteomes" id="UP000030816"/>
    </source>
</evidence>
<dbReference type="GO" id="GO:0016887">
    <property type="term" value="F:ATP hydrolysis activity"/>
    <property type="evidence" value="ECO:0007669"/>
    <property type="project" value="InterPro"/>
</dbReference>
<comment type="caution">
    <text evidence="17">The sequence shown here is derived from an EMBL/GenBank/DDBJ whole genome shotgun (WGS) entry which is preliminary data.</text>
</comment>
<dbReference type="Pfam" id="PF08740">
    <property type="entry name" value="BCS1_N"/>
    <property type="match status" value="1"/>
</dbReference>
<keyword evidence="9" id="KW-0496">Mitochondrion</keyword>
<dbReference type="InterPro" id="IPR003593">
    <property type="entry name" value="AAA+_ATPase"/>
</dbReference>
<keyword evidence="3 14" id="KW-0812">Transmembrane</keyword>
<dbReference type="HOGENOM" id="CLU_010189_4_1_1"/>
<evidence type="ECO:0000256" key="8">
    <source>
        <dbReference type="ARBA" id="ARBA00022989"/>
    </source>
</evidence>
<name>A0A0B2WZN3_METAS</name>
<dbReference type="Proteomes" id="UP000030816">
    <property type="component" value="Unassembled WGS sequence"/>
</dbReference>
<evidence type="ECO:0000256" key="3">
    <source>
        <dbReference type="ARBA" id="ARBA00022692"/>
    </source>
</evidence>
<keyword evidence="5" id="KW-0999">Mitochondrion inner membrane</keyword>
<dbReference type="RefSeq" id="XP_040680115.1">
    <property type="nucleotide sequence ID" value="XM_040821546.1"/>
</dbReference>